<name>A0A3N0AXY1_9ACTN</name>
<dbReference type="RefSeq" id="WP_123209121.1">
    <property type="nucleotide sequence ID" value="NZ_JBHTHO010000007.1"/>
</dbReference>
<evidence type="ECO:0000313" key="2">
    <source>
        <dbReference type="EMBL" id="RNL39460.1"/>
    </source>
</evidence>
<accession>A0A3N0AXY1</accession>
<protein>
    <recommendedName>
        <fullName evidence="1">Schlafen group 3-like DNA/RNA helicase domain-containing protein</fullName>
    </recommendedName>
</protein>
<evidence type="ECO:0000259" key="1">
    <source>
        <dbReference type="Pfam" id="PF09848"/>
    </source>
</evidence>
<reference evidence="3" key="1">
    <citation type="submission" date="2018-05" db="EMBL/GenBank/DDBJ databases">
        <title>Genome Sequencing of selected type strains of the family Eggerthellaceae.</title>
        <authorList>
            <person name="Danylec N."/>
            <person name="Stoll D.A."/>
            <person name="Doetsch A."/>
            <person name="Huch M."/>
        </authorList>
    </citation>
    <scope>NUCLEOTIDE SEQUENCE [LARGE SCALE GENOMIC DNA]</scope>
    <source>
        <strain evidence="3">DSM 24851</strain>
    </source>
</reference>
<dbReference type="OrthoDB" id="1411900at2"/>
<evidence type="ECO:0000313" key="3">
    <source>
        <dbReference type="Proteomes" id="UP000269591"/>
    </source>
</evidence>
<dbReference type="InterPro" id="IPR027417">
    <property type="entry name" value="P-loop_NTPase"/>
</dbReference>
<dbReference type="InterPro" id="IPR018647">
    <property type="entry name" value="SLFN_3-like_DNA/RNA_helicase"/>
</dbReference>
<feature type="domain" description="Schlafen group 3-like DNA/RNA helicase" evidence="1">
    <location>
        <begin position="211"/>
        <end position="368"/>
    </location>
</feature>
<dbReference type="AlphaFoldDB" id="A0A3N0AXY1"/>
<dbReference type="Proteomes" id="UP000269591">
    <property type="component" value="Unassembled WGS sequence"/>
</dbReference>
<dbReference type="Gene3D" id="3.40.50.300">
    <property type="entry name" value="P-loop containing nucleotide triphosphate hydrolases"/>
    <property type="match status" value="1"/>
</dbReference>
<dbReference type="EMBL" id="QIBX01000012">
    <property type="protein sequence ID" value="RNL39460.1"/>
    <property type="molecule type" value="Genomic_DNA"/>
</dbReference>
<dbReference type="SUPFAM" id="SSF52540">
    <property type="entry name" value="P-loop containing nucleoside triphosphate hydrolases"/>
    <property type="match status" value="1"/>
</dbReference>
<organism evidence="2 3">
    <name type="scientific">Slackia equolifaciens</name>
    <dbReference type="NCBI Taxonomy" id="498718"/>
    <lineage>
        <taxon>Bacteria</taxon>
        <taxon>Bacillati</taxon>
        <taxon>Actinomycetota</taxon>
        <taxon>Coriobacteriia</taxon>
        <taxon>Eggerthellales</taxon>
        <taxon>Eggerthellaceae</taxon>
        <taxon>Slackia</taxon>
    </lineage>
</organism>
<comment type="caution">
    <text evidence="2">The sequence shown here is derived from an EMBL/GenBank/DDBJ whole genome shotgun (WGS) entry which is preliminary data.</text>
</comment>
<gene>
    <name evidence="2" type="ORF">DMP06_07520</name>
</gene>
<keyword evidence="3" id="KW-1185">Reference proteome</keyword>
<sequence>MINPINIFYLTRIDKDASLEDFNQYLHILSNSNTSLKNRERKSLYKLVDLLLKYDVSIDDLDGFTVSYSIPQIAKEFDLLKIGIGSVLNIELKSEPIELDKIASQLKRNKYYLKHLSALPILLTYESQTDRWYTLDTNDNCVEIACREAKKRISSFGNYFSDNTDSHFSPSSYLVSPINQCDAFLRKEYFLTSQQEEFKRNISKQLANNKMVKLTGGAGTGKTLLLYDIARDFAESNGNTCVIHSGNLASGHYVINQHMADKMDIISAKQAPSTDLSRYKALFIDEAHRLYAHTLNQIIEIHGTHQIGVVFSLDSRQSLSKTEIRSNNEGRIDKFVPSDLHYSLTNKIRTNRELASFIRAMLDLRRKNDLIRPCPVKVLYAKSTDEARLVIQNLRKHNFTYISLTNSKYTASVFDELTILGCQNTHAVIGQEFDNVVVAISKSFFYDDENALQATFHPNKNYLSIRLLFESVTRVRNNLAIVVVDNCDVFSKLVTLLDGND</sequence>
<dbReference type="Pfam" id="PF09848">
    <property type="entry name" value="SLFN-g3_helicase"/>
    <property type="match status" value="1"/>
</dbReference>
<proteinExistence type="predicted"/>
<dbReference type="CDD" id="cd00009">
    <property type="entry name" value="AAA"/>
    <property type="match status" value="1"/>
</dbReference>